<feature type="region of interest" description="Disordered" evidence="1">
    <location>
        <begin position="1"/>
        <end position="38"/>
    </location>
</feature>
<protein>
    <submittedName>
        <fullName evidence="2">Uncharacterized protein</fullName>
    </submittedName>
</protein>
<feature type="compositionally biased region" description="Basic and acidic residues" evidence="1">
    <location>
        <begin position="25"/>
        <end position="38"/>
    </location>
</feature>
<feature type="region of interest" description="Disordered" evidence="1">
    <location>
        <begin position="50"/>
        <end position="87"/>
    </location>
</feature>
<feature type="compositionally biased region" description="Basic and acidic residues" evidence="1">
    <location>
        <begin position="76"/>
        <end position="87"/>
    </location>
</feature>
<reference evidence="2 3" key="1">
    <citation type="submission" date="2019-03" db="EMBL/GenBank/DDBJ databases">
        <title>Genomic Encyclopedia of Type Strains, Phase IV (KMG-IV): sequencing the most valuable type-strain genomes for metagenomic binning, comparative biology and taxonomic classification.</title>
        <authorList>
            <person name="Goeker M."/>
        </authorList>
    </citation>
    <scope>NUCLEOTIDE SEQUENCE [LARGE SCALE GENOMIC DNA]</scope>
    <source>
        <strain evidence="2 3">DSM 25903</strain>
    </source>
</reference>
<dbReference type="EMBL" id="SNZR01000011">
    <property type="protein sequence ID" value="TDR93326.1"/>
    <property type="molecule type" value="Genomic_DNA"/>
</dbReference>
<dbReference type="Proteomes" id="UP000295122">
    <property type="component" value="Unassembled WGS sequence"/>
</dbReference>
<evidence type="ECO:0000313" key="3">
    <source>
        <dbReference type="Proteomes" id="UP000295122"/>
    </source>
</evidence>
<sequence length="87" mass="9641">MLPPSPIAPRFPRLDSDFGKAGPVPDRRTMQEHDTARRDRLKAALRENLKRRKAQARAWATAPAGPADGSTASDSAPRRPTEPRQED</sequence>
<comment type="caution">
    <text evidence="2">The sequence shown here is derived from an EMBL/GenBank/DDBJ whole genome shotgun (WGS) entry which is preliminary data.</text>
</comment>
<dbReference type="AlphaFoldDB" id="A0A4R7C8X4"/>
<organism evidence="2 3">
    <name type="scientific">Enterovirga rhinocerotis</name>
    <dbReference type="NCBI Taxonomy" id="1339210"/>
    <lineage>
        <taxon>Bacteria</taxon>
        <taxon>Pseudomonadati</taxon>
        <taxon>Pseudomonadota</taxon>
        <taxon>Alphaproteobacteria</taxon>
        <taxon>Hyphomicrobiales</taxon>
        <taxon>Methylobacteriaceae</taxon>
        <taxon>Enterovirga</taxon>
    </lineage>
</organism>
<name>A0A4R7C8X4_9HYPH</name>
<evidence type="ECO:0000256" key="1">
    <source>
        <dbReference type="SAM" id="MobiDB-lite"/>
    </source>
</evidence>
<proteinExistence type="predicted"/>
<feature type="compositionally biased region" description="Low complexity" evidence="1">
    <location>
        <begin position="56"/>
        <end position="67"/>
    </location>
</feature>
<accession>A0A4R7C8X4</accession>
<keyword evidence="3" id="KW-1185">Reference proteome</keyword>
<gene>
    <name evidence="2" type="ORF">EV668_0584</name>
</gene>
<evidence type="ECO:0000313" key="2">
    <source>
        <dbReference type="EMBL" id="TDR93326.1"/>
    </source>
</evidence>